<accession>A0A7L6BEN4</accession>
<proteinExistence type="predicted"/>
<dbReference type="PROSITE" id="PS51257">
    <property type="entry name" value="PROKAR_LIPOPROTEIN"/>
    <property type="match status" value="1"/>
</dbReference>
<dbReference type="InterPro" id="IPR011659">
    <property type="entry name" value="WD40"/>
</dbReference>
<evidence type="ECO:0000313" key="1">
    <source>
        <dbReference type="EMBL" id="QLQ40368.2"/>
    </source>
</evidence>
<dbReference type="EMBL" id="CP059322">
    <property type="protein sequence ID" value="QLQ40368.2"/>
    <property type="molecule type" value="Genomic_DNA"/>
</dbReference>
<dbReference type="Gene3D" id="2.120.10.30">
    <property type="entry name" value="TolB, C-terminal domain"/>
    <property type="match status" value="1"/>
</dbReference>
<sequence>MRQMNAGRSRALRMFILPVVVLAVVMLGGCGRIMGLVEPVSVFNPVWAADGWVYYLREVSSDWAELWRQRPDHGKAERLLKGPPQGSACDEGTGFSFLFAGSDGDVGVALECGWGRTELLSYSPDEKTFAPLALTRFLAGAALVNGDGRGYVEAPRECGPGGIQIFADGTASEFPAPVTIDGRTFNLSGSDTGCESIVLVRSPAAVGDRLFFITAPDSLGRLPLPPEVSPDDFTWHLTEWDGKSATARFLTELPGLADLAVSPDGQSVIAAVSSDDGGGVWSVDVGTGKKTRIADGGNAYAPSFSPDGKRLVYVEDFDRLKFAAAP</sequence>
<name>A0A7L6BEN4_9ACTN</name>
<protein>
    <recommendedName>
        <fullName evidence="3">WD40 repeat protein</fullName>
    </recommendedName>
</protein>
<dbReference type="Pfam" id="PF07676">
    <property type="entry name" value="PD40"/>
    <property type="match status" value="1"/>
</dbReference>
<evidence type="ECO:0008006" key="3">
    <source>
        <dbReference type="Google" id="ProtNLM"/>
    </source>
</evidence>
<reference evidence="1 2" key="2">
    <citation type="journal article" date="2021" name="Mar. Drugs">
        <title>A New Micromonospora Strain with Antibiotic Activity Isolated from the Microbiome of a Mid-Atlantic Deep-Sea Sponge.</title>
        <authorList>
            <person name="Back C.R."/>
            <person name="Stennett H.L."/>
            <person name="Williams S.E."/>
            <person name="Wang L."/>
            <person name="Ojeda Gomez J."/>
            <person name="Abdulle O.M."/>
            <person name="Duffy T."/>
            <person name="Neal C."/>
            <person name="Mantell J."/>
            <person name="Jepson M.A."/>
            <person name="Hendry K.R."/>
            <person name="Powell D."/>
            <person name="Stach J.E.M."/>
            <person name="Essex-Lopresti A.E."/>
            <person name="Willis C.L."/>
            <person name="Curnow P."/>
            <person name="Race P.R."/>
        </authorList>
    </citation>
    <scope>NUCLEOTIDE SEQUENCE [LARGE SCALE GENOMIC DNA]</scope>
    <source>
        <strain evidence="1 2">28ISP2-46</strain>
    </source>
</reference>
<dbReference type="RefSeq" id="WP_246412101.1">
    <property type="nucleotide sequence ID" value="NZ_CP059322.2"/>
</dbReference>
<keyword evidence="2" id="KW-1185">Reference proteome</keyword>
<reference evidence="2" key="1">
    <citation type="submission" date="2020-07" db="EMBL/GenBank/DDBJ databases">
        <title>A new Micromonospora strain with potent antibiotic activity isolated from the microbiome of a mid-Atlantic deep-sea sponge.</title>
        <authorList>
            <person name="Back C.R."/>
            <person name="Stennett H.L."/>
            <person name="Williams S.E."/>
            <person name="Wang L."/>
            <person name="Ojeda Gomez J."/>
            <person name="Abdulle O.M."/>
            <person name="Duffy T."/>
            <person name="Hendry K.R."/>
            <person name="Powell D."/>
            <person name="Stach J.E."/>
            <person name="Essex-Lopresti A.E."/>
            <person name="Willis C.L."/>
            <person name="Curnow P."/>
            <person name="Race P.R."/>
        </authorList>
    </citation>
    <scope>NUCLEOTIDE SEQUENCE [LARGE SCALE GENOMIC DNA]</scope>
    <source>
        <strain evidence="2">28ISP2-46</strain>
    </source>
</reference>
<evidence type="ECO:0000313" key="2">
    <source>
        <dbReference type="Proteomes" id="UP000510844"/>
    </source>
</evidence>
<dbReference type="Proteomes" id="UP000510844">
    <property type="component" value="Chromosome"/>
</dbReference>
<dbReference type="InterPro" id="IPR011042">
    <property type="entry name" value="6-blade_b-propeller_TolB-like"/>
</dbReference>
<organism evidence="1 2">
    <name type="scientific">Micromonospora robiginosa</name>
    <dbReference type="NCBI Taxonomy" id="2749844"/>
    <lineage>
        <taxon>Bacteria</taxon>
        <taxon>Bacillati</taxon>
        <taxon>Actinomycetota</taxon>
        <taxon>Actinomycetes</taxon>
        <taxon>Micromonosporales</taxon>
        <taxon>Micromonosporaceae</taxon>
        <taxon>Micromonospora</taxon>
    </lineage>
</organism>
<dbReference type="KEGG" id="mfeu:H1D33_15690"/>
<gene>
    <name evidence="1" type="ORF">H1D33_15690</name>
</gene>
<dbReference type="SUPFAM" id="SSF69304">
    <property type="entry name" value="Tricorn protease N-terminal domain"/>
    <property type="match status" value="1"/>
</dbReference>
<dbReference type="AlphaFoldDB" id="A0A7L6BEN4"/>